<feature type="signal peptide" evidence="2">
    <location>
        <begin position="1"/>
        <end position="17"/>
    </location>
</feature>
<dbReference type="EMBL" id="UZAF01017016">
    <property type="protein sequence ID" value="VDO36897.1"/>
    <property type="molecule type" value="Genomic_DNA"/>
</dbReference>
<keyword evidence="2" id="KW-0732">Signal</keyword>
<proteinExistence type="predicted"/>
<sequence>MKTALLLLAITSTAAYGSPPGSGQNWGSLPETFLNKVDKPSQLKYFAILSNTTMTIAEQKKEIQKWAEQNGVLDEVKHYDALEKKYRKKLMKLMTNIIEELPSLLENLMTVMEDQNQTSAQMLTKLQALGTASPQSYMCTLAVNTHAKFDEAKTEHYCLLSFSDMVYNVLNFALRQFMIQPYPTGDRPAPQPQPHRNPAPEPQPQRRPAPQPQPQPQRSHAPQPQPQRSHPHGQVRRDQYAPRDSGRMKERHGYEYVGGFWKSRLSLYVVVMSEQY</sequence>
<feature type="compositionally biased region" description="Low complexity" evidence="1">
    <location>
        <begin position="216"/>
        <end position="228"/>
    </location>
</feature>
<gene>
    <name evidence="4" type="ORF">HPLM_LOCUS9219</name>
</gene>
<evidence type="ECO:0000256" key="1">
    <source>
        <dbReference type="SAM" id="MobiDB-lite"/>
    </source>
</evidence>
<feature type="region of interest" description="Disordered" evidence="1">
    <location>
        <begin position="183"/>
        <end position="248"/>
    </location>
</feature>
<evidence type="ECO:0000313" key="6">
    <source>
        <dbReference type="WBParaSite" id="HPLM_0000922701-mRNA-1"/>
    </source>
</evidence>
<feature type="domain" description="SXP/RAL-2 family protein Ani s 5-like cation-binding" evidence="3">
    <location>
        <begin position="43"/>
        <end position="136"/>
    </location>
</feature>
<reference evidence="6" key="1">
    <citation type="submission" date="2016-04" db="UniProtKB">
        <authorList>
            <consortium name="WormBaseParasite"/>
        </authorList>
    </citation>
    <scope>IDENTIFICATION</scope>
</reference>
<feature type="compositionally biased region" description="Pro residues" evidence="1">
    <location>
        <begin position="189"/>
        <end position="215"/>
    </location>
</feature>
<dbReference type="InterPro" id="IPR003677">
    <property type="entry name" value="ANIS5_cation-bd"/>
</dbReference>
<dbReference type="PANTHER" id="PTHR21593">
    <property type="entry name" value="PRION-LIKE- Q/N-RICH -DOMAIN-BEARING PROTEIN PROTEIN"/>
    <property type="match status" value="1"/>
</dbReference>
<feature type="compositionally biased region" description="Basic and acidic residues" evidence="1">
    <location>
        <begin position="235"/>
        <end position="248"/>
    </location>
</feature>
<name>A0A0N4WEY3_HAEPC</name>
<protein>
    <submittedName>
        <fullName evidence="6">DUF148 domain-containing protein</fullName>
    </submittedName>
</protein>
<dbReference type="Pfam" id="PF02520">
    <property type="entry name" value="ANIS5_cation-bd"/>
    <property type="match status" value="1"/>
</dbReference>
<evidence type="ECO:0000259" key="3">
    <source>
        <dbReference type="Pfam" id="PF02520"/>
    </source>
</evidence>
<keyword evidence="5" id="KW-1185">Reference proteome</keyword>
<dbReference type="Proteomes" id="UP000268014">
    <property type="component" value="Unassembled WGS sequence"/>
</dbReference>
<dbReference type="InterPro" id="IPR052823">
    <property type="entry name" value="SXP/RAL-2_related"/>
</dbReference>
<reference evidence="4 5" key="2">
    <citation type="submission" date="2018-11" db="EMBL/GenBank/DDBJ databases">
        <authorList>
            <consortium name="Pathogen Informatics"/>
        </authorList>
    </citation>
    <scope>NUCLEOTIDE SEQUENCE [LARGE SCALE GENOMIC DNA]</scope>
    <source>
        <strain evidence="4 5">MHpl1</strain>
    </source>
</reference>
<dbReference type="PANTHER" id="PTHR21593:SF36">
    <property type="entry name" value="DUF148 DOMAIN-CONTAINING PROTEIN-RELATED"/>
    <property type="match status" value="1"/>
</dbReference>
<dbReference type="AlphaFoldDB" id="A0A0N4WEY3"/>
<evidence type="ECO:0000313" key="5">
    <source>
        <dbReference type="Proteomes" id="UP000268014"/>
    </source>
</evidence>
<dbReference type="STRING" id="6290.A0A0N4WEY3"/>
<evidence type="ECO:0000313" key="4">
    <source>
        <dbReference type="EMBL" id="VDO36897.1"/>
    </source>
</evidence>
<feature type="chain" id="PRO_5043123674" evidence="2">
    <location>
        <begin position="18"/>
        <end position="276"/>
    </location>
</feature>
<dbReference type="OrthoDB" id="5875392at2759"/>
<dbReference type="OMA" id="TEHYCLL"/>
<dbReference type="WBParaSite" id="HPLM_0000922701-mRNA-1">
    <property type="protein sequence ID" value="HPLM_0000922701-mRNA-1"/>
    <property type="gene ID" value="HPLM_0000922701"/>
</dbReference>
<organism evidence="6">
    <name type="scientific">Haemonchus placei</name>
    <name type="common">Barber's pole worm</name>
    <dbReference type="NCBI Taxonomy" id="6290"/>
    <lineage>
        <taxon>Eukaryota</taxon>
        <taxon>Metazoa</taxon>
        <taxon>Ecdysozoa</taxon>
        <taxon>Nematoda</taxon>
        <taxon>Chromadorea</taxon>
        <taxon>Rhabditida</taxon>
        <taxon>Rhabditina</taxon>
        <taxon>Rhabditomorpha</taxon>
        <taxon>Strongyloidea</taxon>
        <taxon>Trichostrongylidae</taxon>
        <taxon>Haemonchus</taxon>
    </lineage>
</organism>
<accession>A0A0N4WEY3</accession>
<evidence type="ECO:0000256" key="2">
    <source>
        <dbReference type="SAM" id="SignalP"/>
    </source>
</evidence>